<dbReference type="AlphaFoldDB" id="A0A4Z1J7F9"/>
<sequence>MDVHSSPLRGYGANSKGLPVLPKICFESRSIKVVVEYPENGKRMPHEGWDSLDQVLEKKNTI</sequence>
<reference evidence="1 2" key="1">
    <citation type="submission" date="2017-12" db="EMBL/GenBank/DDBJ databases">
        <title>Comparative genomics of Botrytis spp.</title>
        <authorList>
            <person name="Valero-Jimenez C.A."/>
            <person name="Tapia P."/>
            <person name="Veloso J."/>
            <person name="Silva-Moreno E."/>
            <person name="Staats M."/>
            <person name="Valdes J.H."/>
            <person name="Van Kan J.A.L."/>
        </authorList>
    </citation>
    <scope>NUCLEOTIDE SEQUENCE [LARGE SCALE GENOMIC DNA]</scope>
    <source>
        <strain evidence="1 2">MUCL2120</strain>
    </source>
</reference>
<name>A0A4Z1J7F9_9HELO</name>
<accession>A0A4Z1J7F9</accession>
<organism evidence="1 2">
    <name type="scientific">Botryotinia narcissicola</name>
    <dbReference type="NCBI Taxonomy" id="278944"/>
    <lineage>
        <taxon>Eukaryota</taxon>
        <taxon>Fungi</taxon>
        <taxon>Dikarya</taxon>
        <taxon>Ascomycota</taxon>
        <taxon>Pezizomycotina</taxon>
        <taxon>Leotiomycetes</taxon>
        <taxon>Helotiales</taxon>
        <taxon>Sclerotiniaceae</taxon>
        <taxon>Botryotinia</taxon>
    </lineage>
</organism>
<dbReference type="EMBL" id="PQXJ01000010">
    <property type="protein sequence ID" value="TGO69526.1"/>
    <property type="molecule type" value="Genomic_DNA"/>
</dbReference>
<comment type="caution">
    <text evidence="1">The sequence shown here is derived from an EMBL/GenBank/DDBJ whole genome shotgun (WGS) entry which is preliminary data.</text>
</comment>
<keyword evidence="2" id="KW-1185">Reference proteome</keyword>
<evidence type="ECO:0000313" key="2">
    <source>
        <dbReference type="Proteomes" id="UP000297452"/>
    </source>
</evidence>
<evidence type="ECO:0000313" key="1">
    <source>
        <dbReference type="EMBL" id="TGO69526.1"/>
    </source>
</evidence>
<protein>
    <submittedName>
        <fullName evidence="1">Uncharacterized protein</fullName>
    </submittedName>
</protein>
<dbReference type="Proteomes" id="UP000297452">
    <property type="component" value="Unassembled WGS sequence"/>
</dbReference>
<gene>
    <name evidence="1" type="ORF">BOTNAR_0010g00630</name>
</gene>
<proteinExistence type="predicted"/>